<accession>A0A9P7Z380</accession>
<dbReference type="Proteomes" id="UP000887226">
    <property type="component" value="Unassembled WGS sequence"/>
</dbReference>
<feature type="compositionally biased region" description="Basic and acidic residues" evidence="1">
    <location>
        <begin position="146"/>
        <end position="155"/>
    </location>
</feature>
<evidence type="ECO:0000256" key="1">
    <source>
        <dbReference type="SAM" id="MobiDB-lite"/>
    </source>
</evidence>
<reference evidence="2" key="1">
    <citation type="journal article" date="2021" name="IMA Fungus">
        <title>Genomic characterization of three marine fungi, including Emericellopsis atlantica sp. nov. with signatures of a generalist lifestyle and marine biomass degradation.</title>
        <authorList>
            <person name="Hagestad O.C."/>
            <person name="Hou L."/>
            <person name="Andersen J.H."/>
            <person name="Hansen E.H."/>
            <person name="Altermark B."/>
            <person name="Li C."/>
            <person name="Kuhnert E."/>
            <person name="Cox R.J."/>
            <person name="Crous P.W."/>
            <person name="Spatafora J.W."/>
            <person name="Lail K."/>
            <person name="Amirebrahimi M."/>
            <person name="Lipzen A."/>
            <person name="Pangilinan J."/>
            <person name="Andreopoulos W."/>
            <person name="Hayes R.D."/>
            <person name="Ng V."/>
            <person name="Grigoriev I.V."/>
            <person name="Jackson S.A."/>
            <person name="Sutton T.D.S."/>
            <person name="Dobson A.D.W."/>
            <person name="Rama T."/>
        </authorList>
    </citation>
    <scope>NUCLEOTIDE SEQUENCE</scope>
    <source>
        <strain evidence="2">TRa3180A</strain>
    </source>
</reference>
<name>A0A9P7Z380_9HELO</name>
<sequence>MASKNQLLALHADDYCTGNTHLSDSEASQILMQISGTMTSTTNNAASSKKAVNGTTKFYTSFGAVKHKNIEENADYNKAEAFTADPTLKHLYLKQLCEYVERQYFKPNPPSVSISQSAKLYTVELRHRQFVPSIANTPITATQQHTETRDPDPHGYYKQAMDNYFRTEGSFDDSNSGSDPSSSHFGARKVDNNGMAGTQLSNGGQFPGYRYEYQPMSPTDPTQLGSSYDVGSNNIGGDSGNFSGRDGLRFSGLGNDNGQAYDNNTGYGNPGANRGFALYRSFEPIGPRFQIHTPADFEGGMAPTRRSYTGKPAADMESDEEQLFMKEGKRSGDDAFQNDGGRAGKKRTTNMDPMTAPTRRFTPDTVTRGRTRASQKLQVSQGEVSASDTEEGRRTPANRMSMMSSPVTPQDALLIKRDLPEAEGSSSVKRAVGPYDPENLAIVNMYDYDGKEWRQIAKELNDKRVKHGRVPSLTPNCVILRYNRTAPIYYESIGQEFIPLKKRKKGALPGQEFEIKDQALAAWDNEQDRALALMVKNYDEMKWKIVAEAMNGAFPHQEYSDRSVATRFRSL</sequence>
<feature type="compositionally biased region" description="Polar residues" evidence="1">
    <location>
        <begin position="195"/>
        <end position="204"/>
    </location>
</feature>
<feature type="compositionally biased region" description="Polar residues" evidence="1">
    <location>
        <begin position="216"/>
        <end position="242"/>
    </location>
</feature>
<dbReference type="EMBL" id="MU253903">
    <property type="protein sequence ID" value="KAG9244476.1"/>
    <property type="molecule type" value="Genomic_DNA"/>
</dbReference>
<gene>
    <name evidence="2" type="ORF">BJ878DRAFT_550313</name>
</gene>
<dbReference type="AlphaFoldDB" id="A0A9P7Z380"/>
<dbReference type="OrthoDB" id="3438274at2759"/>
<keyword evidence="3" id="KW-1185">Reference proteome</keyword>
<feature type="region of interest" description="Disordered" evidence="1">
    <location>
        <begin position="328"/>
        <end position="408"/>
    </location>
</feature>
<evidence type="ECO:0000313" key="2">
    <source>
        <dbReference type="EMBL" id="KAG9244476.1"/>
    </source>
</evidence>
<protein>
    <submittedName>
        <fullName evidence="2">Uncharacterized protein</fullName>
    </submittedName>
</protein>
<proteinExistence type="predicted"/>
<feature type="region of interest" description="Disordered" evidence="1">
    <location>
        <begin position="137"/>
        <end position="248"/>
    </location>
</feature>
<feature type="compositionally biased region" description="Polar residues" evidence="1">
    <location>
        <begin position="372"/>
        <end position="387"/>
    </location>
</feature>
<comment type="caution">
    <text evidence="2">The sequence shown here is derived from an EMBL/GenBank/DDBJ whole genome shotgun (WGS) entry which is preliminary data.</text>
</comment>
<organism evidence="2 3">
    <name type="scientific">Calycina marina</name>
    <dbReference type="NCBI Taxonomy" id="1763456"/>
    <lineage>
        <taxon>Eukaryota</taxon>
        <taxon>Fungi</taxon>
        <taxon>Dikarya</taxon>
        <taxon>Ascomycota</taxon>
        <taxon>Pezizomycotina</taxon>
        <taxon>Leotiomycetes</taxon>
        <taxon>Helotiales</taxon>
        <taxon>Pezizellaceae</taxon>
        <taxon>Calycina</taxon>
    </lineage>
</organism>
<feature type="compositionally biased region" description="Low complexity" evidence="1">
    <location>
        <begin position="172"/>
        <end position="183"/>
    </location>
</feature>
<evidence type="ECO:0000313" key="3">
    <source>
        <dbReference type="Proteomes" id="UP000887226"/>
    </source>
</evidence>